<keyword evidence="2" id="KW-0147">Chitin-binding</keyword>
<feature type="signal peptide" evidence="6">
    <location>
        <begin position="1"/>
        <end position="21"/>
    </location>
</feature>
<dbReference type="SMART" id="SM00495">
    <property type="entry name" value="ChtBD3"/>
    <property type="match status" value="1"/>
</dbReference>
<name>A0AAI8ZQR8_YERFR</name>
<dbReference type="Gene3D" id="2.70.50.50">
    <property type="entry name" value="chitin-binding protein cbp21"/>
    <property type="match status" value="1"/>
</dbReference>
<dbReference type="InterPro" id="IPR054063">
    <property type="entry name" value="GbpA_D3"/>
</dbReference>
<dbReference type="CDD" id="cd12215">
    <property type="entry name" value="ChiC_BD"/>
    <property type="match status" value="1"/>
</dbReference>
<keyword evidence="1" id="KW-0964">Secreted</keyword>
<dbReference type="InterPro" id="IPR003610">
    <property type="entry name" value="CBM5/12"/>
</dbReference>
<reference evidence="8 9" key="1">
    <citation type="submission" date="2015-03" db="EMBL/GenBank/DDBJ databases">
        <authorList>
            <consortium name="Pathogen Informatics"/>
            <person name="Murphy D."/>
        </authorList>
    </citation>
    <scope>NUCLEOTIDE SEQUENCE [LARGE SCALE GENOMIC DNA]</scope>
    <source>
        <strain evidence="8 9">3400/83</strain>
    </source>
</reference>
<dbReference type="Pfam" id="PF03067">
    <property type="entry name" value="LPMO_10"/>
    <property type="match status" value="1"/>
</dbReference>
<dbReference type="InterPro" id="IPR004302">
    <property type="entry name" value="Cellulose/chitin-bd_N"/>
</dbReference>
<dbReference type="RefSeq" id="WP_057644048.1">
    <property type="nucleotide sequence ID" value="NZ_CABMMF010000010.1"/>
</dbReference>
<organism evidence="8 9">
    <name type="scientific">Yersinia frederiksenii</name>
    <dbReference type="NCBI Taxonomy" id="29484"/>
    <lineage>
        <taxon>Bacteria</taxon>
        <taxon>Pseudomonadati</taxon>
        <taxon>Pseudomonadota</taxon>
        <taxon>Gammaproteobacteria</taxon>
        <taxon>Enterobacterales</taxon>
        <taxon>Yersiniaceae</taxon>
        <taxon>Yersinia</taxon>
    </lineage>
</organism>
<dbReference type="Pfam" id="PF18416">
    <property type="entry name" value="GbpA_2"/>
    <property type="match status" value="1"/>
</dbReference>
<dbReference type="Gene3D" id="3.30.70.2150">
    <property type="match status" value="1"/>
</dbReference>
<dbReference type="InterPro" id="IPR036573">
    <property type="entry name" value="CBM_sf_5/12"/>
</dbReference>
<keyword evidence="3 6" id="KW-0732">Signal</keyword>
<comment type="caution">
    <text evidence="8">The sequence shown here is derived from an EMBL/GenBank/DDBJ whole genome shotgun (WGS) entry which is preliminary data.</text>
</comment>
<evidence type="ECO:0000256" key="3">
    <source>
        <dbReference type="ARBA" id="ARBA00022729"/>
    </source>
</evidence>
<evidence type="ECO:0000259" key="7">
    <source>
        <dbReference type="SMART" id="SM00495"/>
    </source>
</evidence>
<dbReference type="PANTHER" id="PTHR34823">
    <property type="entry name" value="GLCNAC-BINDING PROTEIN A"/>
    <property type="match status" value="1"/>
</dbReference>
<dbReference type="CDD" id="cd21177">
    <property type="entry name" value="LPMO_AA10"/>
    <property type="match status" value="1"/>
</dbReference>
<dbReference type="InterPro" id="IPR014756">
    <property type="entry name" value="Ig_E-set"/>
</dbReference>
<feature type="domain" description="Chitin-binding type-3" evidence="7">
    <location>
        <begin position="442"/>
        <end position="494"/>
    </location>
</feature>
<evidence type="ECO:0000256" key="2">
    <source>
        <dbReference type="ARBA" id="ARBA00022669"/>
    </source>
</evidence>
<dbReference type="InterPro" id="IPR041029">
    <property type="entry name" value="GbpA_2"/>
</dbReference>
<dbReference type="GO" id="GO:0005975">
    <property type="term" value="P:carbohydrate metabolic process"/>
    <property type="evidence" value="ECO:0007669"/>
    <property type="project" value="InterPro"/>
</dbReference>
<feature type="region of interest" description="Disordered" evidence="5">
    <location>
        <begin position="51"/>
        <end position="80"/>
    </location>
</feature>
<protein>
    <submittedName>
        <fullName evidence="8">N-acetylglucosamine-binding protein A</fullName>
    </submittedName>
</protein>
<dbReference type="Proteomes" id="UP000046784">
    <property type="component" value="Unassembled WGS sequence"/>
</dbReference>
<dbReference type="GO" id="GO:0005576">
    <property type="term" value="C:extracellular region"/>
    <property type="evidence" value="ECO:0007669"/>
    <property type="project" value="InterPro"/>
</dbReference>
<gene>
    <name evidence="8" type="primary">ChiY_1</name>
    <name evidence="8" type="ORF">ERS008524_01940</name>
</gene>
<accession>A0AAI8ZQR8</accession>
<dbReference type="SUPFAM" id="SSF81296">
    <property type="entry name" value="E set domains"/>
    <property type="match status" value="1"/>
</dbReference>
<dbReference type="GO" id="GO:0004553">
    <property type="term" value="F:hydrolase activity, hydrolyzing O-glycosyl compounds"/>
    <property type="evidence" value="ECO:0007669"/>
    <property type="project" value="InterPro"/>
</dbReference>
<dbReference type="GO" id="GO:0030246">
    <property type="term" value="F:carbohydrate binding"/>
    <property type="evidence" value="ECO:0007669"/>
    <property type="project" value="InterPro"/>
</dbReference>
<dbReference type="GO" id="GO:0008061">
    <property type="term" value="F:chitin binding"/>
    <property type="evidence" value="ECO:0007669"/>
    <property type="project" value="UniProtKB-KW"/>
</dbReference>
<dbReference type="EMBL" id="CGCB01000010">
    <property type="protein sequence ID" value="CFQ99304.1"/>
    <property type="molecule type" value="Genomic_DNA"/>
</dbReference>
<dbReference type="Gene3D" id="2.10.10.20">
    <property type="entry name" value="Carbohydrate-binding module superfamily 5/12"/>
    <property type="match status" value="1"/>
</dbReference>
<evidence type="ECO:0000256" key="5">
    <source>
        <dbReference type="SAM" id="MobiDB-lite"/>
    </source>
</evidence>
<evidence type="ECO:0000256" key="4">
    <source>
        <dbReference type="ARBA" id="ARBA00022801"/>
    </source>
</evidence>
<dbReference type="InterPro" id="IPR051024">
    <property type="entry name" value="GlcNAc_Chitin_IntDeg"/>
</dbReference>
<dbReference type="PANTHER" id="PTHR34823:SF1">
    <property type="entry name" value="CHITIN-BINDING TYPE-4 DOMAIN-CONTAINING PROTEIN"/>
    <property type="match status" value="1"/>
</dbReference>
<dbReference type="Gene3D" id="2.60.40.2550">
    <property type="match status" value="1"/>
</dbReference>
<sequence>MKLNKIMLAMVVMSISGSALAHGYIENPPSRNLLCHADGKNLNKECGAVQYEPQSSGETADGFPEKGPADGKLASGDNWISKDLNQQTAERWAKTKMKAGVQPFTWVFTQSHPIASFKYYMTKQDWNPNAPLTRESFDLTPFCVLPPAPAIPQSTGKVRTTHECDVPERTGYQVIYGAWDVADTAGTFYQMIDAQFDDATGEVVVSEWTASVGKIEPATDLNAGDKVKVRVFTATGEQEHLSMEMTIDDASQGKKNSWAHALASKINKERDDLRAGYITASGKVAPVHGVNTLYTKAGSPITSIVISIDKAPVEVQSDFSVAGMESEYQMIAGALTLNVDLAATGKMELEAKVYGPDNAVKGYAHTTLEENATQQVAIEMSDLKAGKYTLVVIGVDAEGKSKQQSIGFTLKGEAEIAEPEIKPEVKPEVKPELDGADKQCAQPEWSNASTYNANDTVTHNGRIYMSKWWADRNSVPGDAAVTDTTGNSTGWGKVWEDKGACN</sequence>
<feature type="chain" id="PRO_5042479981" evidence="6">
    <location>
        <begin position="22"/>
        <end position="502"/>
    </location>
</feature>
<dbReference type="NCBIfam" id="NF009690">
    <property type="entry name" value="PRK13211.1"/>
    <property type="match status" value="1"/>
</dbReference>
<dbReference type="Pfam" id="PF21868">
    <property type="entry name" value="GbpA_D3"/>
    <property type="match status" value="1"/>
</dbReference>
<evidence type="ECO:0000313" key="8">
    <source>
        <dbReference type="EMBL" id="CFQ99304.1"/>
    </source>
</evidence>
<dbReference type="SUPFAM" id="SSF51055">
    <property type="entry name" value="Carbohydrate binding domain"/>
    <property type="match status" value="1"/>
</dbReference>
<keyword evidence="4" id="KW-0378">Hydrolase</keyword>
<evidence type="ECO:0000313" key="9">
    <source>
        <dbReference type="Proteomes" id="UP000046784"/>
    </source>
</evidence>
<evidence type="ECO:0000256" key="1">
    <source>
        <dbReference type="ARBA" id="ARBA00022525"/>
    </source>
</evidence>
<dbReference type="AlphaFoldDB" id="A0AAI8ZQR8"/>
<proteinExistence type="predicted"/>
<evidence type="ECO:0000256" key="6">
    <source>
        <dbReference type="SAM" id="SignalP"/>
    </source>
</evidence>